<feature type="non-terminal residue" evidence="2">
    <location>
        <position position="94"/>
    </location>
</feature>
<evidence type="ECO:0000313" key="2">
    <source>
        <dbReference type="EMBL" id="EFA80886.1"/>
    </source>
</evidence>
<name>D3BD94_HETP5</name>
<dbReference type="GeneID" id="31361957"/>
<evidence type="ECO:0000313" key="3">
    <source>
        <dbReference type="Proteomes" id="UP000001396"/>
    </source>
</evidence>
<evidence type="ECO:0000256" key="1">
    <source>
        <dbReference type="SAM" id="MobiDB-lite"/>
    </source>
</evidence>
<gene>
    <name evidence="2" type="ORF">PPL_06475</name>
</gene>
<comment type="caution">
    <text evidence="2">The sequence shown here is derived from an EMBL/GenBank/DDBJ whole genome shotgun (WGS) entry which is preliminary data.</text>
</comment>
<proteinExistence type="predicted"/>
<dbReference type="InParanoid" id="D3BD94"/>
<organism evidence="2 3">
    <name type="scientific">Heterostelium pallidum (strain ATCC 26659 / Pp 5 / PN500)</name>
    <name type="common">Cellular slime mold</name>
    <name type="synonym">Polysphondylium pallidum</name>
    <dbReference type="NCBI Taxonomy" id="670386"/>
    <lineage>
        <taxon>Eukaryota</taxon>
        <taxon>Amoebozoa</taxon>
        <taxon>Evosea</taxon>
        <taxon>Eumycetozoa</taxon>
        <taxon>Dictyostelia</taxon>
        <taxon>Acytosteliales</taxon>
        <taxon>Acytosteliaceae</taxon>
        <taxon>Heterostelium</taxon>
    </lineage>
</organism>
<dbReference type="RefSeq" id="XP_020433005.1">
    <property type="nucleotide sequence ID" value="XM_020577331.1"/>
</dbReference>
<sequence length="94" mass="11466">MSYKIQFKYTEYSTFGNYGAYQQQQHQQQVEYEHQQQQQQQQQQPKVDNRKLQQNQQKFSYINTHAHNAKSTPFLIIKVYFDKNVRTKCKTKNN</sequence>
<feature type="compositionally biased region" description="Low complexity" evidence="1">
    <location>
        <begin position="26"/>
        <end position="44"/>
    </location>
</feature>
<dbReference type="Proteomes" id="UP000001396">
    <property type="component" value="Unassembled WGS sequence"/>
</dbReference>
<feature type="region of interest" description="Disordered" evidence="1">
    <location>
        <begin position="26"/>
        <end position="54"/>
    </location>
</feature>
<protein>
    <submittedName>
        <fullName evidence="2">Uncharacterized protein</fullName>
    </submittedName>
</protein>
<dbReference type="AlphaFoldDB" id="D3BD94"/>
<keyword evidence="3" id="KW-1185">Reference proteome</keyword>
<dbReference type="EMBL" id="ADBJ01000028">
    <property type="protein sequence ID" value="EFA80886.1"/>
    <property type="molecule type" value="Genomic_DNA"/>
</dbReference>
<accession>D3BD94</accession>
<reference evidence="2 3" key="1">
    <citation type="journal article" date="2011" name="Genome Res.">
        <title>Phylogeny-wide analysis of social amoeba genomes highlights ancient origins for complex intercellular communication.</title>
        <authorList>
            <person name="Heidel A.J."/>
            <person name="Lawal H.M."/>
            <person name="Felder M."/>
            <person name="Schilde C."/>
            <person name="Helps N.R."/>
            <person name="Tunggal B."/>
            <person name="Rivero F."/>
            <person name="John U."/>
            <person name="Schleicher M."/>
            <person name="Eichinger L."/>
            <person name="Platzer M."/>
            <person name="Noegel A.A."/>
            <person name="Schaap P."/>
            <person name="Gloeckner G."/>
        </authorList>
    </citation>
    <scope>NUCLEOTIDE SEQUENCE [LARGE SCALE GENOMIC DNA]</scope>
    <source>
        <strain evidence="3">ATCC 26659 / Pp 5 / PN500</strain>
    </source>
</reference>